<dbReference type="SUPFAM" id="SSF53213">
    <property type="entry name" value="LigB-like"/>
    <property type="match status" value="1"/>
</dbReference>
<dbReference type="PANTHER" id="PTHR30096">
    <property type="entry name" value="4,5-DOPA DIOXYGENASE EXTRADIOL-LIKE PROTEIN"/>
    <property type="match status" value="1"/>
</dbReference>
<comment type="caution">
    <text evidence="7">The sequence shown here is derived from an EMBL/GenBank/DDBJ whole genome shotgun (WGS) entry which is preliminary data.</text>
</comment>
<keyword evidence="8" id="KW-1185">Reference proteome</keyword>
<keyword evidence="7" id="KW-0223">Dioxygenase</keyword>
<dbReference type="GO" id="GO:0051213">
    <property type="term" value="F:dioxygenase activity"/>
    <property type="evidence" value="ECO:0007669"/>
    <property type="project" value="UniProtKB-KW"/>
</dbReference>
<evidence type="ECO:0000259" key="6">
    <source>
        <dbReference type="Pfam" id="PF02900"/>
    </source>
</evidence>
<evidence type="ECO:0000256" key="1">
    <source>
        <dbReference type="ARBA" id="ARBA00001947"/>
    </source>
</evidence>
<dbReference type="PIRSF" id="PIRSF006157">
    <property type="entry name" value="Doxgns_DODA"/>
    <property type="match status" value="1"/>
</dbReference>
<evidence type="ECO:0000256" key="4">
    <source>
        <dbReference type="ARBA" id="ARBA00022833"/>
    </source>
</evidence>
<evidence type="ECO:0000313" key="7">
    <source>
        <dbReference type="EMBL" id="MDT0499078.1"/>
    </source>
</evidence>
<dbReference type="InterPro" id="IPR004183">
    <property type="entry name" value="Xdiol_dOase_suB"/>
</dbReference>
<dbReference type="RefSeq" id="WP_311366487.1">
    <property type="nucleotide sequence ID" value="NZ_JAVRIC010000035.1"/>
</dbReference>
<gene>
    <name evidence="7" type="ORF">RM530_17175</name>
</gene>
<dbReference type="Pfam" id="PF02900">
    <property type="entry name" value="LigB"/>
    <property type="match status" value="1"/>
</dbReference>
<dbReference type="EMBL" id="JAVRIC010000035">
    <property type="protein sequence ID" value="MDT0499078.1"/>
    <property type="molecule type" value="Genomic_DNA"/>
</dbReference>
<dbReference type="CDD" id="cd07363">
    <property type="entry name" value="45_DOPA_Dioxygenase"/>
    <property type="match status" value="1"/>
</dbReference>
<evidence type="ECO:0000256" key="2">
    <source>
        <dbReference type="ARBA" id="ARBA00007581"/>
    </source>
</evidence>
<protein>
    <submittedName>
        <fullName evidence="7">Class III extradiol ring-cleavage dioxygenase</fullName>
        <ecNumber evidence="7">1.13.-.-</ecNumber>
    </submittedName>
</protein>
<keyword evidence="4" id="KW-0862">Zinc</keyword>
<evidence type="ECO:0000256" key="5">
    <source>
        <dbReference type="ARBA" id="ARBA00023002"/>
    </source>
</evidence>
<proteinExistence type="inferred from homology"/>
<dbReference type="InterPro" id="IPR014436">
    <property type="entry name" value="Extradiol_dOase_DODA"/>
</dbReference>
<evidence type="ECO:0000313" key="8">
    <source>
        <dbReference type="Proteomes" id="UP001254608"/>
    </source>
</evidence>
<sequence>MSIDDPAVPARMPSFFIPHGGGPCFFMDWDPADTWKTMEAFLRGIADSLPRQPSAILIISGHWTPDRFTVNAAARPALLFDYYGFPPHTYELRYEAPGLPALAETVRQTLSEAGFETDSIDDRGLDHGVFIPLLLMFPDARIPVVQLSLRGDLNPKAHIDAGHALEKLREQDVLIVGSGMSFHNMRAYGNPRFTPVADAFDEWLTAAVEAPPAEREARLAAWEHAPQARQCHPPAAEEHLIPLMVAAGAGGQGRGRRVFSDRVLETRVSGYRFD</sequence>
<comment type="similarity">
    <text evidence="2">Belongs to the DODA-type extradiol aromatic ring-opening dioxygenase family.</text>
</comment>
<reference evidence="7 8" key="1">
    <citation type="submission" date="2023-09" db="EMBL/GenBank/DDBJ databases">
        <authorList>
            <person name="Rey-Velasco X."/>
        </authorList>
    </citation>
    <scope>NUCLEOTIDE SEQUENCE [LARGE SCALE GENOMIC DNA]</scope>
    <source>
        <strain evidence="7 8">W345</strain>
    </source>
</reference>
<evidence type="ECO:0000256" key="3">
    <source>
        <dbReference type="ARBA" id="ARBA00022723"/>
    </source>
</evidence>
<dbReference type="EC" id="1.13.-.-" evidence="7"/>
<keyword evidence="5 7" id="KW-0560">Oxidoreductase</keyword>
<accession>A0ABU2WNE1</accession>
<keyword evidence="3" id="KW-0479">Metal-binding</keyword>
<comment type="cofactor">
    <cofactor evidence="1">
        <name>Zn(2+)</name>
        <dbReference type="ChEBI" id="CHEBI:29105"/>
    </cofactor>
</comment>
<feature type="domain" description="Extradiol ring-cleavage dioxygenase class III enzyme subunit B" evidence="6">
    <location>
        <begin position="31"/>
        <end position="252"/>
    </location>
</feature>
<organism evidence="7 8">
    <name type="scientific">Banduia mediterranea</name>
    <dbReference type="NCBI Taxonomy" id="3075609"/>
    <lineage>
        <taxon>Bacteria</taxon>
        <taxon>Pseudomonadati</taxon>
        <taxon>Pseudomonadota</taxon>
        <taxon>Gammaproteobacteria</taxon>
        <taxon>Nevskiales</taxon>
        <taxon>Algiphilaceae</taxon>
        <taxon>Banduia</taxon>
    </lineage>
</organism>
<dbReference type="Proteomes" id="UP001254608">
    <property type="component" value="Unassembled WGS sequence"/>
</dbReference>
<dbReference type="Gene3D" id="3.40.830.10">
    <property type="entry name" value="LigB-like"/>
    <property type="match status" value="1"/>
</dbReference>
<dbReference type="PANTHER" id="PTHR30096:SF0">
    <property type="entry name" value="4,5-DOPA DIOXYGENASE EXTRADIOL-LIKE PROTEIN"/>
    <property type="match status" value="1"/>
</dbReference>
<name>A0ABU2WNE1_9GAMM</name>